<dbReference type="Proteomes" id="UP000008952">
    <property type="component" value="Unassembled WGS sequence"/>
</dbReference>
<evidence type="ECO:0000256" key="1">
    <source>
        <dbReference type="SAM" id="Phobius"/>
    </source>
</evidence>
<dbReference type="RefSeq" id="WP_008037370.1">
    <property type="nucleotide sequence ID" value="NZ_JH725147.1"/>
</dbReference>
<keyword evidence="1" id="KW-1133">Transmembrane helix</keyword>
<keyword evidence="1" id="KW-0472">Membrane</keyword>
<comment type="caution">
    <text evidence="2">The sequence shown here is derived from an EMBL/GenBank/DDBJ whole genome shotgun (WGS) entry which is preliminary data.</text>
</comment>
<organism evidence="2 3">
    <name type="scientific">Bartonella tamiae Th239</name>
    <dbReference type="NCBI Taxonomy" id="1094558"/>
    <lineage>
        <taxon>Bacteria</taxon>
        <taxon>Pseudomonadati</taxon>
        <taxon>Pseudomonadota</taxon>
        <taxon>Alphaproteobacteria</taxon>
        <taxon>Hyphomicrobiales</taxon>
        <taxon>Bartonellaceae</taxon>
        <taxon>Bartonella</taxon>
    </lineage>
</organism>
<sequence>MPNKSLPPDWFTYIVYTLITALAGVFGAFVMQINAPTRKWTQRITEWIGGALCAVYGAELVAQALHHMLIKYDFIHPDHIVPEKIIGLAGFLCGAVGVALIDGFIQIIKKYSDHNSSPPS</sequence>
<feature type="transmembrane region" description="Helical" evidence="1">
    <location>
        <begin position="47"/>
        <end position="65"/>
    </location>
</feature>
<dbReference type="AlphaFoldDB" id="J0ZSF4"/>
<proteinExistence type="predicted"/>
<name>J0ZSF4_9HYPH</name>
<reference evidence="2 3" key="1">
    <citation type="submission" date="2012-03" db="EMBL/GenBank/DDBJ databases">
        <title>The Genome Sequence of Bartonella tamiae Th239.</title>
        <authorList>
            <consortium name="The Broad Institute Genome Sequencing Platform"/>
            <consortium name="The Broad Institute Genome Sequencing Center for Infectious Disease"/>
            <person name="Feldgarden M."/>
            <person name="Kirby J."/>
            <person name="Kosoy M."/>
            <person name="Birtles R."/>
            <person name="Probert W.S."/>
            <person name="Chiaraviglio L."/>
            <person name="Young S.K."/>
            <person name="Zeng Q."/>
            <person name="Gargeya S."/>
            <person name="Fitzgerald M."/>
            <person name="Haas B."/>
            <person name="Abouelleil A."/>
            <person name="Alvarado L."/>
            <person name="Arachchi H.M."/>
            <person name="Berlin A."/>
            <person name="Chapman S.B."/>
            <person name="Gearin G."/>
            <person name="Goldberg J."/>
            <person name="Griggs A."/>
            <person name="Gujja S."/>
            <person name="Hansen M."/>
            <person name="Heiman D."/>
            <person name="Howarth C."/>
            <person name="Larimer J."/>
            <person name="Lui A."/>
            <person name="MacDonald P.J.P."/>
            <person name="McCowen C."/>
            <person name="Montmayeur A."/>
            <person name="Murphy C."/>
            <person name="Neiman D."/>
            <person name="Pearson M."/>
            <person name="Priest M."/>
            <person name="Roberts A."/>
            <person name="Saif S."/>
            <person name="Shea T."/>
            <person name="Sisk P."/>
            <person name="Stolte C."/>
            <person name="Sykes S."/>
            <person name="Wortman J."/>
            <person name="Nusbaum C."/>
            <person name="Birren B."/>
        </authorList>
    </citation>
    <scope>NUCLEOTIDE SEQUENCE [LARGE SCALE GENOMIC DNA]</scope>
    <source>
        <strain evidence="2 3">Th239</strain>
    </source>
</reference>
<protein>
    <submittedName>
        <fullName evidence="2">Uncharacterized protein</fullName>
    </submittedName>
</protein>
<dbReference type="OrthoDB" id="7925681at2"/>
<dbReference type="EMBL" id="AIMB01000001">
    <property type="protein sequence ID" value="EJF91698.1"/>
    <property type="molecule type" value="Genomic_DNA"/>
</dbReference>
<dbReference type="HOGENOM" id="CLU_2104199_0_0_5"/>
<evidence type="ECO:0000313" key="3">
    <source>
        <dbReference type="Proteomes" id="UP000008952"/>
    </source>
</evidence>
<feature type="transmembrane region" description="Helical" evidence="1">
    <location>
        <begin position="85"/>
        <end position="105"/>
    </location>
</feature>
<gene>
    <name evidence="2" type="ORF">ME5_00077</name>
</gene>
<keyword evidence="3" id="KW-1185">Reference proteome</keyword>
<dbReference type="PATRIC" id="fig|1094558.3.peg.79"/>
<keyword evidence="1" id="KW-0812">Transmembrane</keyword>
<feature type="transmembrane region" description="Helical" evidence="1">
    <location>
        <begin position="13"/>
        <end position="35"/>
    </location>
</feature>
<evidence type="ECO:0000313" key="2">
    <source>
        <dbReference type="EMBL" id="EJF91698.1"/>
    </source>
</evidence>
<accession>J0ZSF4</accession>